<evidence type="ECO:0000313" key="2">
    <source>
        <dbReference type="EMBL" id="TFK20975.1"/>
    </source>
</evidence>
<accession>A0A5C3KLU8</accession>
<reference evidence="2 3" key="1">
    <citation type="journal article" date="2019" name="Nat. Ecol. Evol.">
        <title>Megaphylogeny resolves global patterns of mushroom evolution.</title>
        <authorList>
            <person name="Varga T."/>
            <person name="Krizsan K."/>
            <person name="Foldi C."/>
            <person name="Dima B."/>
            <person name="Sanchez-Garcia M."/>
            <person name="Sanchez-Ramirez S."/>
            <person name="Szollosi G.J."/>
            <person name="Szarkandi J.G."/>
            <person name="Papp V."/>
            <person name="Albert L."/>
            <person name="Andreopoulos W."/>
            <person name="Angelini C."/>
            <person name="Antonin V."/>
            <person name="Barry K.W."/>
            <person name="Bougher N.L."/>
            <person name="Buchanan P."/>
            <person name="Buyck B."/>
            <person name="Bense V."/>
            <person name="Catcheside P."/>
            <person name="Chovatia M."/>
            <person name="Cooper J."/>
            <person name="Damon W."/>
            <person name="Desjardin D."/>
            <person name="Finy P."/>
            <person name="Geml J."/>
            <person name="Haridas S."/>
            <person name="Hughes K."/>
            <person name="Justo A."/>
            <person name="Karasinski D."/>
            <person name="Kautmanova I."/>
            <person name="Kiss B."/>
            <person name="Kocsube S."/>
            <person name="Kotiranta H."/>
            <person name="LaButti K.M."/>
            <person name="Lechner B.E."/>
            <person name="Liimatainen K."/>
            <person name="Lipzen A."/>
            <person name="Lukacs Z."/>
            <person name="Mihaltcheva S."/>
            <person name="Morgado L.N."/>
            <person name="Niskanen T."/>
            <person name="Noordeloos M.E."/>
            <person name="Ohm R.A."/>
            <person name="Ortiz-Santana B."/>
            <person name="Ovrebo C."/>
            <person name="Racz N."/>
            <person name="Riley R."/>
            <person name="Savchenko A."/>
            <person name="Shiryaev A."/>
            <person name="Soop K."/>
            <person name="Spirin V."/>
            <person name="Szebenyi C."/>
            <person name="Tomsovsky M."/>
            <person name="Tulloss R.E."/>
            <person name="Uehling J."/>
            <person name="Grigoriev I.V."/>
            <person name="Vagvolgyi C."/>
            <person name="Papp T."/>
            <person name="Martin F.M."/>
            <person name="Miettinen O."/>
            <person name="Hibbett D.S."/>
            <person name="Nagy L.G."/>
        </authorList>
    </citation>
    <scope>NUCLEOTIDE SEQUENCE [LARGE SCALE GENOMIC DNA]</scope>
    <source>
        <strain evidence="2 3">CBS 121175</strain>
    </source>
</reference>
<name>A0A5C3KLU8_COPMA</name>
<dbReference type="Proteomes" id="UP000307440">
    <property type="component" value="Unassembled WGS sequence"/>
</dbReference>
<feature type="region of interest" description="Disordered" evidence="1">
    <location>
        <begin position="59"/>
        <end position="85"/>
    </location>
</feature>
<dbReference type="EMBL" id="ML210282">
    <property type="protein sequence ID" value="TFK20975.1"/>
    <property type="molecule type" value="Genomic_DNA"/>
</dbReference>
<sequence>MAAFFDDFSKGAYIDKGVQVELCVEAKIGHGDVKSLGNETCSCFCHRNGKFLDAAAPEPVQSASGTARPTGLGHRLPRPQRQSNRVVSLPEMPESESDMIFYQPRVVSLPGFLPAFDDSYSSDECPLGADIPSTPQSPPFQDQNDWSFWANSPPKPIPALHGPLSLPYARCPSGAEGTIIEGDHASNTIWGLDQQYSLRLSTPEPEVFAVPEPRFLYSKQAHMYTGRATGIGNTRKPNTVERSSSDTYLQGADNLGRQSQPLASAHIRKPPYDQFRGPVADIELPGAPGDVNFLSSQLAGLGFGADMKLNHLMQEHLHIFGRPPLKPYQSYGHNLTQGDYLGLNQFQPLRTRDESLLSPLTTSSQWTPLFPNTPGTPFTPGLDNAGFSKVASLGLHQFPGADENSPLGFQSDRFVEVQRNFMRHGKPIAGSSSPVPGLSHRTGTSFEDYFSPFGKNVVSTENLATSRQTFHRHSFSEHEPKSVPLTRLVQRKLASVTEEDGGALDRAVGSMPLDSLPTTRRTPSTRSSQGPGSLPAFQSFPRAPPTTGNHVGARAQSTRTVTGTSNSPSKPAARPVRSEVNHKLAKKPSTPMTQKKWRPKKET</sequence>
<evidence type="ECO:0000313" key="3">
    <source>
        <dbReference type="Proteomes" id="UP000307440"/>
    </source>
</evidence>
<protein>
    <submittedName>
        <fullName evidence="2">Uncharacterized protein</fullName>
    </submittedName>
</protein>
<feature type="compositionally biased region" description="Low complexity" evidence="1">
    <location>
        <begin position="517"/>
        <end position="528"/>
    </location>
</feature>
<evidence type="ECO:0000256" key="1">
    <source>
        <dbReference type="SAM" id="MobiDB-lite"/>
    </source>
</evidence>
<dbReference type="AlphaFoldDB" id="A0A5C3KLU8"/>
<keyword evidence="3" id="KW-1185">Reference proteome</keyword>
<feature type="compositionally biased region" description="Polar residues" evidence="1">
    <location>
        <begin position="555"/>
        <end position="569"/>
    </location>
</feature>
<feature type="region of interest" description="Disordered" evidence="1">
    <location>
        <begin position="497"/>
        <end position="603"/>
    </location>
</feature>
<dbReference type="OrthoDB" id="2573559at2759"/>
<gene>
    <name evidence="2" type="ORF">FA15DRAFT_759037</name>
</gene>
<organism evidence="2 3">
    <name type="scientific">Coprinopsis marcescibilis</name>
    <name type="common">Agaric fungus</name>
    <name type="synonym">Psathyrella marcescibilis</name>
    <dbReference type="NCBI Taxonomy" id="230819"/>
    <lineage>
        <taxon>Eukaryota</taxon>
        <taxon>Fungi</taxon>
        <taxon>Dikarya</taxon>
        <taxon>Basidiomycota</taxon>
        <taxon>Agaricomycotina</taxon>
        <taxon>Agaricomycetes</taxon>
        <taxon>Agaricomycetidae</taxon>
        <taxon>Agaricales</taxon>
        <taxon>Agaricineae</taxon>
        <taxon>Psathyrellaceae</taxon>
        <taxon>Coprinopsis</taxon>
    </lineage>
</organism>
<proteinExistence type="predicted"/>
<dbReference type="STRING" id="230819.A0A5C3KLU8"/>